<keyword evidence="2" id="KW-1185">Reference proteome</keyword>
<evidence type="ECO:0008006" key="3">
    <source>
        <dbReference type="Google" id="ProtNLM"/>
    </source>
</evidence>
<evidence type="ECO:0000313" key="1">
    <source>
        <dbReference type="EMBL" id="MPR35753.1"/>
    </source>
</evidence>
<organism evidence="1 2">
    <name type="scientific">Salmonirosea aquatica</name>
    <dbReference type="NCBI Taxonomy" id="2654236"/>
    <lineage>
        <taxon>Bacteria</taxon>
        <taxon>Pseudomonadati</taxon>
        <taxon>Bacteroidota</taxon>
        <taxon>Cytophagia</taxon>
        <taxon>Cytophagales</taxon>
        <taxon>Spirosomataceae</taxon>
        <taxon>Salmonirosea</taxon>
    </lineage>
</organism>
<name>A0A7C9FZ80_9BACT</name>
<dbReference type="EMBL" id="WHLY01000002">
    <property type="protein sequence ID" value="MPR35753.1"/>
    <property type="molecule type" value="Genomic_DNA"/>
</dbReference>
<proteinExistence type="predicted"/>
<dbReference type="PROSITE" id="PS51257">
    <property type="entry name" value="PROKAR_LIPOPROTEIN"/>
    <property type="match status" value="1"/>
</dbReference>
<accession>A0A7C9FZ80</accession>
<dbReference type="AlphaFoldDB" id="A0A7C9FZ80"/>
<reference evidence="1 2" key="1">
    <citation type="submission" date="2019-10" db="EMBL/GenBank/DDBJ databases">
        <title>Draft Genome Sequence of Cytophagaceae sp. SJW1-29.</title>
        <authorList>
            <person name="Choi A."/>
        </authorList>
    </citation>
    <scope>NUCLEOTIDE SEQUENCE [LARGE SCALE GENOMIC DNA]</scope>
    <source>
        <strain evidence="1 2">SJW1-29</strain>
    </source>
</reference>
<gene>
    <name evidence="1" type="ORF">GBK04_20960</name>
</gene>
<dbReference type="Proteomes" id="UP000479293">
    <property type="component" value="Unassembled WGS sequence"/>
</dbReference>
<protein>
    <recommendedName>
        <fullName evidence="3">Lipoprotein</fullName>
    </recommendedName>
</protein>
<evidence type="ECO:0000313" key="2">
    <source>
        <dbReference type="Proteomes" id="UP000479293"/>
    </source>
</evidence>
<sequence length="126" mass="13945">MMNVIKLLSKGVLLLLLIGSCKNNPGPNCLPYEGKIIDSSPCGGTIVDVTNRNINSQYYLPSQKQVIPNTLGVRLPDSIAIDSSRTIYFDFRELAHDEIYPCPALFSAPSRQVAVTRISYDRCPDQ</sequence>
<dbReference type="RefSeq" id="WP_152763077.1">
    <property type="nucleotide sequence ID" value="NZ_WHLY01000002.1"/>
</dbReference>
<comment type="caution">
    <text evidence="1">The sequence shown here is derived from an EMBL/GenBank/DDBJ whole genome shotgun (WGS) entry which is preliminary data.</text>
</comment>